<dbReference type="PANTHER" id="PTHR45745">
    <property type="entry name" value="PHOSPHOMANNOMUTASE 45A"/>
    <property type="match status" value="1"/>
</dbReference>
<evidence type="ECO:0000259" key="9">
    <source>
        <dbReference type="Pfam" id="PF02879"/>
    </source>
</evidence>
<comment type="similarity">
    <text evidence="2">Belongs to the phosphohexose mutase family.</text>
</comment>
<dbReference type="SUPFAM" id="SSF55957">
    <property type="entry name" value="Phosphoglucomutase, C-terminal domain"/>
    <property type="match status" value="1"/>
</dbReference>
<dbReference type="CDD" id="cd05800">
    <property type="entry name" value="PGM_like2"/>
    <property type="match status" value="1"/>
</dbReference>
<dbReference type="AlphaFoldDB" id="A0A0F9RSE9"/>
<evidence type="ECO:0000256" key="5">
    <source>
        <dbReference type="ARBA" id="ARBA00022842"/>
    </source>
</evidence>
<dbReference type="Pfam" id="PF00408">
    <property type="entry name" value="PGM_PMM_IV"/>
    <property type="match status" value="1"/>
</dbReference>
<dbReference type="Pfam" id="PF02879">
    <property type="entry name" value="PGM_PMM_II"/>
    <property type="match status" value="1"/>
</dbReference>
<dbReference type="GO" id="GO:0046872">
    <property type="term" value="F:metal ion binding"/>
    <property type="evidence" value="ECO:0007669"/>
    <property type="project" value="UniProtKB-KW"/>
</dbReference>
<evidence type="ECO:0000256" key="1">
    <source>
        <dbReference type="ARBA" id="ARBA00001946"/>
    </source>
</evidence>
<sequence>MGEEFTFQNVRLVVQATANYLKKKFPGTRIAVVVNYDTRFLSDRFAFEAAKVLSHNKIHVFLTDRDAPSQAQAYQVIKRKAQGGINFTASFNPPEYNGLKFNTETGAPALPEVTDKIEEEIRFLQKEYSFCPFYPKNEFIEKIDLQADYLAFIQKKVDFDLIRKSKIKIAVDMLYGTSREYLDEILEENEIPVEGLHAYIDPYFGGISPSCSEENLGELKKFVKAKKCHLGIATDGDGDRFGVVDEKGRFVIQNLILSLLLDYVVTKKNWRGGVARSVATTHLVDRIARKYNLPLYKTPVGFKFLSELFLQKKIIFGGEESACIAIKDHLPEKDGIFAGLLVAEMIAAVGKTLSEQINDLFRKYGKRVGKQKSIPLNAARERKLKKLIKNPPSFLNDRKVLDIETIEGIKLDLADDDWFLLRFSGTEPLIRCYAESGSKKEVEKLMGIGLKLIS</sequence>
<comment type="cofactor">
    <cofactor evidence="1">
        <name>Mg(2+)</name>
        <dbReference type="ChEBI" id="CHEBI:18420"/>
    </cofactor>
</comment>
<evidence type="ECO:0000313" key="11">
    <source>
        <dbReference type="EMBL" id="KKN59370.1"/>
    </source>
</evidence>
<keyword evidence="5" id="KW-0460">Magnesium</keyword>
<dbReference type="SUPFAM" id="SSF53738">
    <property type="entry name" value="Phosphoglucomutase, first 3 domains"/>
    <property type="match status" value="2"/>
</dbReference>
<dbReference type="Gene3D" id="3.30.310.50">
    <property type="entry name" value="Alpha-D-phosphohexomutase, C-terminal domain"/>
    <property type="match status" value="1"/>
</dbReference>
<dbReference type="InterPro" id="IPR005843">
    <property type="entry name" value="A-D-PHexomutase_C"/>
</dbReference>
<evidence type="ECO:0000259" key="10">
    <source>
        <dbReference type="Pfam" id="PF02880"/>
    </source>
</evidence>
<keyword evidence="4" id="KW-0479">Metal-binding</keyword>
<gene>
    <name evidence="11" type="ORF">LCGC14_0542640</name>
</gene>
<feature type="domain" description="Alpha-D-phosphohexomutase C-terminal" evidence="7">
    <location>
        <begin position="400"/>
        <end position="445"/>
    </location>
</feature>
<name>A0A0F9RSE9_9ZZZZ</name>
<protein>
    <recommendedName>
        <fullName evidence="12">Alpha-D-phosphohexomutase alpha/beta/alpha domain-containing protein</fullName>
    </recommendedName>
</protein>
<evidence type="ECO:0000256" key="2">
    <source>
        <dbReference type="ARBA" id="ARBA00010231"/>
    </source>
</evidence>
<dbReference type="InterPro" id="IPR005846">
    <property type="entry name" value="A-D-PHexomutase_a/b/a-III"/>
</dbReference>
<dbReference type="InterPro" id="IPR005845">
    <property type="entry name" value="A-D-PHexomutase_a/b/a-II"/>
</dbReference>
<evidence type="ECO:0000256" key="6">
    <source>
        <dbReference type="ARBA" id="ARBA00023235"/>
    </source>
</evidence>
<comment type="caution">
    <text evidence="11">The sequence shown here is derived from an EMBL/GenBank/DDBJ whole genome shotgun (WGS) entry which is preliminary data.</text>
</comment>
<dbReference type="InterPro" id="IPR005844">
    <property type="entry name" value="A-D-PHexomutase_a/b/a-I"/>
</dbReference>
<dbReference type="GO" id="GO:0008973">
    <property type="term" value="F:phosphopentomutase activity"/>
    <property type="evidence" value="ECO:0007669"/>
    <property type="project" value="TreeGrafter"/>
</dbReference>
<dbReference type="PANTHER" id="PTHR45745:SF1">
    <property type="entry name" value="PHOSPHOGLUCOMUTASE 2B-RELATED"/>
    <property type="match status" value="1"/>
</dbReference>
<evidence type="ECO:0000256" key="4">
    <source>
        <dbReference type="ARBA" id="ARBA00022723"/>
    </source>
</evidence>
<evidence type="ECO:0008006" key="12">
    <source>
        <dbReference type="Google" id="ProtNLM"/>
    </source>
</evidence>
<reference evidence="11" key="1">
    <citation type="journal article" date="2015" name="Nature">
        <title>Complex archaea that bridge the gap between prokaryotes and eukaryotes.</title>
        <authorList>
            <person name="Spang A."/>
            <person name="Saw J.H."/>
            <person name="Jorgensen S.L."/>
            <person name="Zaremba-Niedzwiedzka K."/>
            <person name="Martijn J."/>
            <person name="Lind A.E."/>
            <person name="van Eijk R."/>
            <person name="Schleper C."/>
            <person name="Guy L."/>
            <person name="Ettema T.J."/>
        </authorList>
    </citation>
    <scope>NUCLEOTIDE SEQUENCE</scope>
</reference>
<feature type="domain" description="Alpha-D-phosphohexomutase alpha/beta/alpha" evidence="8">
    <location>
        <begin position="3"/>
        <end position="122"/>
    </location>
</feature>
<dbReference type="InterPro" id="IPR036900">
    <property type="entry name" value="A-D-PHexomutase_C_sf"/>
</dbReference>
<evidence type="ECO:0000259" key="8">
    <source>
        <dbReference type="Pfam" id="PF02878"/>
    </source>
</evidence>
<dbReference type="InterPro" id="IPR005841">
    <property type="entry name" value="Alpha-D-phosphohexomutase_SF"/>
</dbReference>
<dbReference type="Pfam" id="PF02878">
    <property type="entry name" value="PGM_PMM_I"/>
    <property type="match status" value="1"/>
</dbReference>
<dbReference type="Gene3D" id="3.40.120.10">
    <property type="entry name" value="Alpha-D-Glucose-1,6-Bisphosphate, subunit A, domain 3"/>
    <property type="match status" value="3"/>
</dbReference>
<dbReference type="PRINTS" id="PR00509">
    <property type="entry name" value="PGMPMM"/>
</dbReference>
<dbReference type="InterPro" id="IPR016055">
    <property type="entry name" value="A-D-PHexomutase_a/b/a-I/II/III"/>
</dbReference>
<evidence type="ECO:0000259" key="7">
    <source>
        <dbReference type="Pfam" id="PF00408"/>
    </source>
</evidence>
<organism evidence="11">
    <name type="scientific">marine sediment metagenome</name>
    <dbReference type="NCBI Taxonomy" id="412755"/>
    <lineage>
        <taxon>unclassified sequences</taxon>
        <taxon>metagenomes</taxon>
        <taxon>ecological metagenomes</taxon>
    </lineage>
</organism>
<feature type="domain" description="Alpha-D-phosphohexomutase alpha/beta/alpha" evidence="10">
    <location>
        <begin position="255"/>
        <end position="364"/>
    </location>
</feature>
<evidence type="ECO:0000256" key="3">
    <source>
        <dbReference type="ARBA" id="ARBA00022553"/>
    </source>
</evidence>
<dbReference type="Pfam" id="PF02880">
    <property type="entry name" value="PGM_PMM_III"/>
    <property type="match status" value="1"/>
</dbReference>
<dbReference type="GO" id="GO:0006166">
    <property type="term" value="P:purine ribonucleoside salvage"/>
    <property type="evidence" value="ECO:0007669"/>
    <property type="project" value="TreeGrafter"/>
</dbReference>
<accession>A0A0F9RSE9</accession>
<keyword evidence="3" id="KW-0597">Phosphoprotein</keyword>
<proteinExistence type="inferred from homology"/>
<dbReference type="EMBL" id="LAZR01000728">
    <property type="protein sequence ID" value="KKN59370.1"/>
    <property type="molecule type" value="Genomic_DNA"/>
</dbReference>
<feature type="domain" description="Alpha-D-phosphohexomutase alpha/beta/alpha" evidence="9">
    <location>
        <begin position="148"/>
        <end position="248"/>
    </location>
</feature>
<keyword evidence="6" id="KW-0413">Isomerase</keyword>
<dbReference type="GO" id="GO:0005975">
    <property type="term" value="P:carbohydrate metabolic process"/>
    <property type="evidence" value="ECO:0007669"/>
    <property type="project" value="InterPro"/>
</dbReference>